<dbReference type="PROSITE" id="PS50240">
    <property type="entry name" value="TRYPSIN_DOM"/>
    <property type="match status" value="1"/>
</dbReference>
<dbReference type="Pfam" id="PF00089">
    <property type="entry name" value="Trypsin"/>
    <property type="match status" value="1"/>
</dbReference>
<feature type="chain" id="PRO_5043944733" description="Peptidase S1 domain-containing protein" evidence="3">
    <location>
        <begin position="21"/>
        <end position="323"/>
    </location>
</feature>
<dbReference type="InterPro" id="IPR033116">
    <property type="entry name" value="TRYPSIN_SER"/>
</dbReference>
<evidence type="ECO:0000313" key="5">
    <source>
        <dbReference type="EMBL" id="KAJ1523708.1"/>
    </source>
</evidence>
<dbReference type="PRINTS" id="PR00722">
    <property type="entry name" value="CHYMOTRYPSIN"/>
</dbReference>
<accession>A0AAV7XH40</accession>
<proteinExistence type="predicted"/>
<dbReference type="PROSITE" id="PS00135">
    <property type="entry name" value="TRYPSIN_SER"/>
    <property type="match status" value="1"/>
</dbReference>
<dbReference type="PROSITE" id="PS00134">
    <property type="entry name" value="TRYPSIN_HIS"/>
    <property type="match status" value="1"/>
</dbReference>
<evidence type="ECO:0000256" key="1">
    <source>
        <dbReference type="ARBA" id="ARBA00023157"/>
    </source>
</evidence>
<feature type="signal peptide" evidence="3">
    <location>
        <begin position="1"/>
        <end position="20"/>
    </location>
</feature>
<keyword evidence="2" id="KW-0645">Protease</keyword>
<evidence type="ECO:0000313" key="6">
    <source>
        <dbReference type="Proteomes" id="UP001075354"/>
    </source>
</evidence>
<dbReference type="InterPro" id="IPR001254">
    <property type="entry name" value="Trypsin_dom"/>
</dbReference>
<dbReference type="PANTHER" id="PTHR24252:SF7">
    <property type="entry name" value="HYALIN"/>
    <property type="match status" value="1"/>
</dbReference>
<dbReference type="SMART" id="SM00020">
    <property type="entry name" value="Tryp_SPc"/>
    <property type="match status" value="1"/>
</dbReference>
<keyword evidence="1" id="KW-1015">Disulfide bond</keyword>
<keyword evidence="2" id="KW-0720">Serine protease</keyword>
<dbReference type="CDD" id="cd00190">
    <property type="entry name" value="Tryp_SPc"/>
    <property type="match status" value="1"/>
</dbReference>
<sequence>MKLTLAAAALLALAVTGALSELISVQPKLPVNPKHSFEEWQDIFSAQTLVPERCESCRQGTTPQPGVAGQVVAKGHDSRIIGGAAAESGQFPWQGQLRMDNSYFCGCSVISDVWILSAGHCVSGFSSFVVVLGSLYTQSGDPNRVVVTSRTGIAHENYDAWRISDDISVIKLSSSIGNWRADIRPILLPSASQAGNTFDGAASVLSGWGRYGTDSVSSSISDRLQYVNLVVIPNRECAQTFGASIRSTNVCTRGSSKAGGPVGACNGDSGGALVVPDSGRYIQVGIVSFGTSLGCNLQYPSAFTRVTPYLRWISDKTNIAIRN</sequence>
<evidence type="ECO:0000256" key="3">
    <source>
        <dbReference type="SAM" id="SignalP"/>
    </source>
</evidence>
<comment type="caution">
    <text evidence="5">The sequence shown here is derived from an EMBL/GenBank/DDBJ whole genome shotgun (WGS) entry which is preliminary data.</text>
</comment>
<dbReference type="InterPro" id="IPR001314">
    <property type="entry name" value="Peptidase_S1A"/>
</dbReference>
<dbReference type="EMBL" id="JAPTSV010000010">
    <property type="protein sequence ID" value="KAJ1523708.1"/>
    <property type="molecule type" value="Genomic_DNA"/>
</dbReference>
<dbReference type="InterPro" id="IPR009003">
    <property type="entry name" value="Peptidase_S1_PA"/>
</dbReference>
<dbReference type="PANTHER" id="PTHR24252">
    <property type="entry name" value="ACROSIN-RELATED"/>
    <property type="match status" value="1"/>
</dbReference>
<dbReference type="SUPFAM" id="SSF50494">
    <property type="entry name" value="Trypsin-like serine proteases"/>
    <property type="match status" value="1"/>
</dbReference>
<evidence type="ECO:0000259" key="4">
    <source>
        <dbReference type="PROSITE" id="PS50240"/>
    </source>
</evidence>
<reference evidence="5" key="1">
    <citation type="submission" date="2022-12" db="EMBL/GenBank/DDBJ databases">
        <title>Chromosome-level genome assembly of the bean flower thrips Megalurothrips usitatus.</title>
        <authorList>
            <person name="Ma L."/>
            <person name="Liu Q."/>
            <person name="Li H."/>
            <person name="Cai W."/>
        </authorList>
    </citation>
    <scope>NUCLEOTIDE SEQUENCE</scope>
    <source>
        <strain evidence="5">Cailab_2022a</strain>
    </source>
</reference>
<dbReference type="Proteomes" id="UP001075354">
    <property type="component" value="Chromosome 10"/>
</dbReference>
<name>A0AAV7XH40_9NEOP</name>
<keyword evidence="6" id="KW-1185">Reference proteome</keyword>
<dbReference type="GO" id="GO:0006508">
    <property type="term" value="P:proteolysis"/>
    <property type="evidence" value="ECO:0007669"/>
    <property type="project" value="UniProtKB-KW"/>
</dbReference>
<dbReference type="Gene3D" id="2.40.10.10">
    <property type="entry name" value="Trypsin-like serine proteases"/>
    <property type="match status" value="1"/>
</dbReference>
<dbReference type="InterPro" id="IPR043504">
    <property type="entry name" value="Peptidase_S1_PA_chymotrypsin"/>
</dbReference>
<gene>
    <name evidence="5" type="ORF">ONE63_001542</name>
</gene>
<organism evidence="5 6">
    <name type="scientific">Megalurothrips usitatus</name>
    <name type="common">bean blossom thrips</name>
    <dbReference type="NCBI Taxonomy" id="439358"/>
    <lineage>
        <taxon>Eukaryota</taxon>
        <taxon>Metazoa</taxon>
        <taxon>Ecdysozoa</taxon>
        <taxon>Arthropoda</taxon>
        <taxon>Hexapoda</taxon>
        <taxon>Insecta</taxon>
        <taxon>Pterygota</taxon>
        <taxon>Neoptera</taxon>
        <taxon>Paraneoptera</taxon>
        <taxon>Thysanoptera</taxon>
        <taxon>Terebrantia</taxon>
        <taxon>Thripoidea</taxon>
        <taxon>Thripidae</taxon>
        <taxon>Megalurothrips</taxon>
    </lineage>
</organism>
<dbReference type="AlphaFoldDB" id="A0AAV7XH40"/>
<dbReference type="GO" id="GO:0004252">
    <property type="term" value="F:serine-type endopeptidase activity"/>
    <property type="evidence" value="ECO:0007669"/>
    <property type="project" value="InterPro"/>
</dbReference>
<dbReference type="InterPro" id="IPR018114">
    <property type="entry name" value="TRYPSIN_HIS"/>
</dbReference>
<keyword evidence="2" id="KW-0378">Hydrolase</keyword>
<feature type="domain" description="Peptidase S1" evidence="4">
    <location>
        <begin position="80"/>
        <end position="318"/>
    </location>
</feature>
<evidence type="ECO:0000256" key="2">
    <source>
        <dbReference type="RuleBase" id="RU363034"/>
    </source>
</evidence>
<protein>
    <recommendedName>
        <fullName evidence="4">Peptidase S1 domain-containing protein</fullName>
    </recommendedName>
</protein>
<keyword evidence="3" id="KW-0732">Signal</keyword>